<evidence type="ECO:0000256" key="1">
    <source>
        <dbReference type="ARBA" id="ARBA00004251"/>
    </source>
</evidence>
<evidence type="ECO:0000256" key="13">
    <source>
        <dbReference type="ARBA" id="ARBA00023180"/>
    </source>
</evidence>
<protein>
    <recommendedName>
        <fullName evidence="18">Cadherin domain-containing protein</fullName>
    </recommendedName>
</protein>
<keyword evidence="9 14" id="KW-0106">Calcium</keyword>
<evidence type="ECO:0000256" key="5">
    <source>
        <dbReference type="ARBA" id="ARBA00022692"/>
    </source>
</evidence>
<dbReference type="GO" id="GO:0008013">
    <property type="term" value="F:beta-catenin binding"/>
    <property type="evidence" value="ECO:0007669"/>
    <property type="project" value="TreeGrafter"/>
</dbReference>
<dbReference type="SMART" id="SM00112">
    <property type="entry name" value="CA"/>
    <property type="match status" value="4"/>
</dbReference>
<keyword evidence="8" id="KW-0677">Repeat</keyword>
<keyword evidence="4" id="KW-0963">Cytoplasm</keyword>
<sequence length="865" mass="96378">MVPLGRVLDTSSFCSCWPLLVNIEDLVRACSFNMKHYIILLLLILSAIVALGNKKIPRMDNREKRDLLRRAKRRWVLSTIELVEEDEGPYPKNATKLFNDRELDYALKYHISGQGVTEPPMGVFSINEENGMVYVHKKVDREVQSSFHIKFDVLDKVSNKIVDRQLAFDVEIKDINDNPPIFEKPEMTVDVNEDTKEGDLPVNLLARDADEENSVNSQITMSVISQEPASPKIGIKVVEGTRMSQLTLKGCFDYDKAKKFKVLVRARDHGVPSHSSTATVFLNIKDSNNYPPVFTQNEYKTSVNEMAEDEVILRLTVTDNDTPNTPASRAKYKIIKGNEDANYKIETDPKTNEGVLTVIKAKDYEQTTLKNLTISVENEEPLFVCGSDNSKDPAGGVAPQTVNVAVTVIDVNDPPVFEKKIAVVYEKEESEPGDMLYTLKATDVESNAIRYEVASDPENWVTVDPKTGVVKALHKMDRESPHVNNSYYKVLIRGIDDGEPSATSTATLLVHLGDLNDNEPYLVIKSTHMCGNKAKSIEIEAKDDDVPPFGGPFAFSLRGEDKELKELKSRWKLDPDTGESATLVSLKDLPYGNYTIPLLIEDQQGKGAEEDLHLVVCDCGSKDVCKGPRPKSSALGGAGIATLIAGLLMLLLLLLMGLLCVCGEQFNHKPLVLQDEGNQTLIKYNEEGGVSELKAEPVFVTTPTSSIAIADGLKHATIPLNQMPSDIRINDINGTLRSQGRSMGMIGQDMSMQTSSFRHVWNTRRNSSRSGAMTYNQSLSLMSDVHISDLIERRLYQQNEDQLEFPGCCPQVYMYEGTGSKCQSLDKLSQSNWEETLDFLQDLDPKFNTLDGICRQAMEEKGMKL</sequence>
<evidence type="ECO:0000256" key="10">
    <source>
        <dbReference type="ARBA" id="ARBA00022889"/>
    </source>
</evidence>
<evidence type="ECO:0000313" key="20">
    <source>
        <dbReference type="Proteomes" id="UP001046870"/>
    </source>
</evidence>
<dbReference type="Pfam" id="PF01049">
    <property type="entry name" value="CADH_Y-type_LIR"/>
    <property type="match status" value="1"/>
</dbReference>
<evidence type="ECO:0000256" key="9">
    <source>
        <dbReference type="ARBA" id="ARBA00022837"/>
    </source>
</evidence>
<dbReference type="InterPro" id="IPR015919">
    <property type="entry name" value="Cadherin-like_sf"/>
</dbReference>
<reference evidence="19" key="1">
    <citation type="submission" date="2021-01" db="EMBL/GenBank/DDBJ databases">
        <authorList>
            <person name="Zahm M."/>
            <person name="Roques C."/>
            <person name="Cabau C."/>
            <person name="Klopp C."/>
            <person name="Donnadieu C."/>
            <person name="Jouanno E."/>
            <person name="Lampietro C."/>
            <person name="Louis A."/>
            <person name="Herpin A."/>
            <person name="Echchiki A."/>
            <person name="Berthelot C."/>
            <person name="Parey E."/>
            <person name="Roest-Crollius H."/>
            <person name="Braasch I."/>
            <person name="Postlethwait J."/>
            <person name="Bobe J."/>
            <person name="Montfort J."/>
            <person name="Bouchez O."/>
            <person name="Begum T."/>
            <person name="Mejri S."/>
            <person name="Adams A."/>
            <person name="Chen W.-J."/>
            <person name="Guiguen Y."/>
        </authorList>
    </citation>
    <scope>NUCLEOTIDE SEQUENCE</scope>
    <source>
        <strain evidence="19">YG-15Mar2019-1</strain>
        <tissue evidence="19">Brain</tissue>
    </source>
</reference>
<comment type="function">
    <text evidence="16">Cadherins are calcium-dependent cell adhesion proteins.</text>
</comment>
<dbReference type="Proteomes" id="UP001046870">
    <property type="component" value="Chromosome 8"/>
</dbReference>
<dbReference type="GO" id="GO:0007156">
    <property type="term" value="P:homophilic cell adhesion via plasma membrane adhesion molecules"/>
    <property type="evidence" value="ECO:0007669"/>
    <property type="project" value="InterPro"/>
</dbReference>
<evidence type="ECO:0000256" key="15">
    <source>
        <dbReference type="RuleBase" id="RU003318"/>
    </source>
</evidence>
<evidence type="ECO:0000256" key="17">
    <source>
        <dbReference type="SAM" id="Phobius"/>
    </source>
</evidence>
<evidence type="ECO:0000256" key="14">
    <source>
        <dbReference type="PROSITE-ProRule" id="PRU00043"/>
    </source>
</evidence>
<keyword evidence="10 15" id="KW-0130">Cell adhesion</keyword>
<dbReference type="InterPro" id="IPR000233">
    <property type="entry name" value="Cadherin_Y-type_LIR"/>
</dbReference>
<dbReference type="Gene3D" id="4.10.900.10">
    <property type="entry name" value="TCF3-CBD (Catenin binding domain)"/>
    <property type="match status" value="1"/>
</dbReference>
<keyword evidence="5 15" id="KW-0812">Transmembrane</keyword>
<keyword evidence="20" id="KW-1185">Reference proteome</keyword>
<evidence type="ECO:0000256" key="8">
    <source>
        <dbReference type="ARBA" id="ARBA00022737"/>
    </source>
</evidence>
<accession>A0A9D3Q3U2</accession>
<evidence type="ECO:0000256" key="11">
    <source>
        <dbReference type="ARBA" id="ARBA00022989"/>
    </source>
</evidence>
<keyword evidence="3" id="KW-1003">Cell membrane</keyword>
<dbReference type="GO" id="GO:0005509">
    <property type="term" value="F:calcium ion binding"/>
    <property type="evidence" value="ECO:0007669"/>
    <property type="project" value="UniProtKB-UniRule"/>
</dbReference>
<dbReference type="PROSITE" id="PS50268">
    <property type="entry name" value="CADHERIN_2"/>
    <property type="match status" value="5"/>
</dbReference>
<dbReference type="SUPFAM" id="SSF49313">
    <property type="entry name" value="Cadherin-like"/>
    <property type="match status" value="5"/>
</dbReference>
<dbReference type="GO" id="GO:0005912">
    <property type="term" value="C:adherens junction"/>
    <property type="evidence" value="ECO:0007669"/>
    <property type="project" value="TreeGrafter"/>
</dbReference>
<comment type="caution">
    <text evidence="19">The sequence shown here is derived from an EMBL/GenBank/DDBJ whole genome shotgun (WGS) entry which is preliminary data.</text>
</comment>
<dbReference type="EMBL" id="JAFDVH010000008">
    <property type="protein sequence ID" value="KAG7472376.1"/>
    <property type="molecule type" value="Genomic_DNA"/>
</dbReference>
<evidence type="ECO:0000256" key="7">
    <source>
        <dbReference type="ARBA" id="ARBA00022729"/>
    </source>
</evidence>
<dbReference type="GO" id="GO:0016477">
    <property type="term" value="P:cell migration"/>
    <property type="evidence" value="ECO:0007669"/>
    <property type="project" value="TreeGrafter"/>
</dbReference>
<dbReference type="Gene3D" id="2.60.40.60">
    <property type="entry name" value="Cadherins"/>
    <property type="match status" value="5"/>
</dbReference>
<dbReference type="CDD" id="cd11304">
    <property type="entry name" value="Cadherin_repeat"/>
    <property type="match status" value="4"/>
</dbReference>
<feature type="domain" description="Cadherin" evidence="18">
    <location>
        <begin position="295"/>
        <end position="417"/>
    </location>
</feature>
<feature type="domain" description="Cadherin" evidence="18">
    <location>
        <begin position="539"/>
        <end position="630"/>
    </location>
</feature>
<dbReference type="AlphaFoldDB" id="A0A9D3Q3U2"/>
<evidence type="ECO:0000256" key="12">
    <source>
        <dbReference type="ARBA" id="ARBA00023136"/>
    </source>
</evidence>
<dbReference type="FunFam" id="2.60.40.60:FF:000019">
    <property type="entry name" value="Cadherin 2"/>
    <property type="match status" value="1"/>
</dbReference>
<dbReference type="PANTHER" id="PTHR24027">
    <property type="entry name" value="CADHERIN-23"/>
    <property type="match status" value="1"/>
</dbReference>
<dbReference type="GO" id="GO:0045296">
    <property type="term" value="F:cadherin binding"/>
    <property type="evidence" value="ECO:0007669"/>
    <property type="project" value="TreeGrafter"/>
</dbReference>
<evidence type="ECO:0000259" key="18">
    <source>
        <dbReference type="PROSITE" id="PS50268"/>
    </source>
</evidence>
<dbReference type="GO" id="GO:0000902">
    <property type="term" value="P:cell morphogenesis"/>
    <property type="evidence" value="ECO:0007669"/>
    <property type="project" value="TreeGrafter"/>
</dbReference>
<dbReference type="GO" id="GO:0016342">
    <property type="term" value="C:catenin complex"/>
    <property type="evidence" value="ECO:0007669"/>
    <property type="project" value="TreeGrafter"/>
</dbReference>
<keyword evidence="7" id="KW-0732">Signal</keyword>
<evidence type="ECO:0000256" key="3">
    <source>
        <dbReference type="ARBA" id="ARBA00022475"/>
    </source>
</evidence>
<keyword evidence="11 17" id="KW-1133">Transmembrane helix</keyword>
<feature type="domain" description="Cadherin" evidence="18">
    <location>
        <begin position="428"/>
        <end position="522"/>
    </location>
</feature>
<feature type="domain" description="Cadherin" evidence="18">
    <location>
        <begin position="183"/>
        <end position="294"/>
    </location>
</feature>
<dbReference type="GO" id="GO:0044331">
    <property type="term" value="P:cell-cell adhesion mediated by cadherin"/>
    <property type="evidence" value="ECO:0007669"/>
    <property type="project" value="TreeGrafter"/>
</dbReference>
<dbReference type="PRINTS" id="PR00205">
    <property type="entry name" value="CADHERIN"/>
</dbReference>
<dbReference type="GO" id="GO:0007043">
    <property type="term" value="P:cell-cell junction assembly"/>
    <property type="evidence" value="ECO:0007669"/>
    <property type="project" value="TreeGrafter"/>
</dbReference>
<feature type="transmembrane region" description="Helical" evidence="17">
    <location>
        <begin position="34"/>
        <end position="52"/>
    </location>
</feature>
<keyword evidence="6" id="KW-0479">Metal-binding</keyword>
<gene>
    <name evidence="19" type="ORF">MATL_G00108230</name>
</gene>
<dbReference type="GO" id="GO:0034332">
    <property type="term" value="P:adherens junction organization"/>
    <property type="evidence" value="ECO:0007669"/>
    <property type="project" value="TreeGrafter"/>
</dbReference>
<dbReference type="GO" id="GO:0005737">
    <property type="term" value="C:cytoplasm"/>
    <property type="evidence" value="ECO:0007669"/>
    <property type="project" value="UniProtKB-SubCell"/>
</dbReference>
<name>A0A9D3Q3U2_MEGAT</name>
<dbReference type="GO" id="GO:0016339">
    <property type="term" value="P:calcium-dependent cell-cell adhesion via plasma membrane cell adhesion molecules"/>
    <property type="evidence" value="ECO:0007669"/>
    <property type="project" value="TreeGrafter"/>
</dbReference>
<dbReference type="Pfam" id="PF00028">
    <property type="entry name" value="Cadherin"/>
    <property type="match status" value="4"/>
</dbReference>
<evidence type="ECO:0000256" key="16">
    <source>
        <dbReference type="RuleBase" id="RU004357"/>
    </source>
</evidence>
<dbReference type="InterPro" id="IPR039808">
    <property type="entry name" value="Cadherin"/>
</dbReference>
<dbReference type="GO" id="GO:0060027">
    <property type="term" value="P:convergent extension involved in gastrulation"/>
    <property type="evidence" value="ECO:0007669"/>
    <property type="project" value="UniProtKB-ARBA"/>
</dbReference>
<feature type="domain" description="Cadherin" evidence="18">
    <location>
        <begin position="76"/>
        <end position="182"/>
    </location>
</feature>
<proteinExistence type="predicted"/>
<dbReference type="PROSITE" id="PS00232">
    <property type="entry name" value="CADHERIN_1"/>
    <property type="match status" value="2"/>
</dbReference>
<evidence type="ECO:0000313" key="19">
    <source>
        <dbReference type="EMBL" id="KAG7472376.1"/>
    </source>
</evidence>
<dbReference type="InterPro" id="IPR020894">
    <property type="entry name" value="Cadherin_CS"/>
</dbReference>
<organism evidence="19 20">
    <name type="scientific">Megalops atlanticus</name>
    <name type="common">Tarpon</name>
    <name type="synonym">Clupea gigantea</name>
    <dbReference type="NCBI Taxonomy" id="7932"/>
    <lineage>
        <taxon>Eukaryota</taxon>
        <taxon>Metazoa</taxon>
        <taxon>Chordata</taxon>
        <taxon>Craniata</taxon>
        <taxon>Vertebrata</taxon>
        <taxon>Euteleostomi</taxon>
        <taxon>Actinopterygii</taxon>
        <taxon>Neopterygii</taxon>
        <taxon>Teleostei</taxon>
        <taxon>Elopiformes</taxon>
        <taxon>Megalopidae</taxon>
        <taxon>Megalops</taxon>
    </lineage>
</organism>
<evidence type="ECO:0000256" key="6">
    <source>
        <dbReference type="ARBA" id="ARBA00022723"/>
    </source>
</evidence>
<dbReference type="FunFam" id="2.60.40.60:FF:000095">
    <property type="entry name" value="Cadherin 13"/>
    <property type="match status" value="1"/>
</dbReference>
<dbReference type="InterPro" id="IPR027397">
    <property type="entry name" value="Catenin-bd_sf"/>
</dbReference>
<comment type="subcellular location">
    <subcellularLocation>
        <location evidence="1 15">Cell membrane</location>
        <topology evidence="1 15">Single-pass type I membrane protein</topology>
    </subcellularLocation>
    <subcellularLocation>
        <location evidence="2">Cytoplasm</location>
    </subcellularLocation>
</comment>
<keyword evidence="12 17" id="KW-0472">Membrane</keyword>
<evidence type="ECO:0000256" key="2">
    <source>
        <dbReference type="ARBA" id="ARBA00004496"/>
    </source>
</evidence>
<dbReference type="FunFam" id="2.60.40.60:FF:000011">
    <property type="entry name" value="Cadherin 1"/>
    <property type="match status" value="1"/>
</dbReference>
<dbReference type="OrthoDB" id="9045962at2759"/>
<dbReference type="InterPro" id="IPR002126">
    <property type="entry name" value="Cadherin-like_dom"/>
</dbReference>
<feature type="transmembrane region" description="Helical" evidence="17">
    <location>
        <begin position="635"/>
        <end position="659"/>
    </location>
</feature>
<keyword evidence="13" id="KW-0325">Glycoprotein</keyword>
<evidence type="ECO:0000256" key="4">
    <source>
        <dbReference type="ARBA" id="ARBA00022490"/>
    </source>
</evidence>
<dbReference type="PANTHER" id="PTHR24027:SF78">
    <property type="entry name" value="CADHERIN-LIKE PROTEIN 26"/>
    <property type="match status" value="1"/>
</dbReference>